<evidence type="ECO:0000256" key="1">
    <source>
        <dbReference type="SAM" id="MobiDB-lite"/>
    </source>
</evidence>
<feature type="compositionally biased region" description="Basic and acidic residues" evidence="1">
    <location>
        <begin position="753"/>
        <end position="763"/>
    </location>
</feature>
<feature type="compositionally biased region" description="Polar residues" evidence="1">
    <location>
        <begin position="80"/>
        <end position="92"/>
    </location>
</feature>
<feature type="compositionally biased region" description="Basic and acidic residues" evidence="1">
    <location>
        <begin position="299"/>
        <end position="312"/>
    </location>
</feature>
<dbReference type="Proteomes" id="UP000279259">
    <property type="component" value="Unassembled WGS sequence"/>
</dbReference>
<dbReference type="GO" id="GO:0000164">
    <property type="term" value="C:protein phosphatase type 1 complex"/>
    <property type="evidence" value="ECO:0007669"/>
    <property type="project" value="TreeGrafter"/>
</dbReference>
<feature type="compositionally biased region" description="Low complexity" evidence="1">
    <location>
        <begin position="907"/>
        <end position="920"/>
    </location>
</feature>
<name>A0A427YR62_9TREE</name>
<comment type="caution">
    <text evidence="3">The sequence shown here is derived from an EMBL/GenBank/DDBJ whole genome shotgun (WGS) entry which is preliminary data.</text>
</comment>
<dbReference type="Pfam" id="PF03370">
    <property type="entry name" value="CBM_21"/>
    <property type="match status" value="1"/>
</dbReference>
<gene>
    <name evidence="3" type="ORF">EHS25_007872</name>
</gene>
<feature type="compositionally biased region" description="Polar residues" evidence="1">
    <location>
        <begin position="568"/>
        <end position="578"/>
    </location>
</feature>
<protein>
    <recommendedName>
        <fullName evidence="2">CBM21 domain-containing protein</fullName>
    </recommendedName>
</protein>
<dbReference type="AlphaFoldDB" id="A0A427YR62"/>
<dbReference type="InterPro" id="IPR050782">
    <property type="entry name" value="PP1_regulatory_subunit_3"/>
</dbReference>
<accession>A0A427YR62</accession>
<feature type="compositionally biased region" description="Low complexity" evidence="1">
    <location>
        <begin position="45"/>
        <end position="55"/>
    </location>
</feature>
<dbReference type="EMBL" id="RSCD01000004">
    <property type="protein sequence ID" value="RSH93516.1"/>
    <property type="molecule type" value="Genomic_DNA"/>
</dbReference>
<dbReference type="GO" id="GO:0008157">
    <property type="term" value="F:protein phosphatase 1 binding"/>
    <property type="evidence" value="ECO:0007669"/>
    <property type="project" value="TreeGrafter"/>
</dbReference>
<dbReference type="STRING" id="1890683.A0A427YR62"/>
<dbReference type="OrthoDB" id="1881at2759"/>
<dbReference type="Gene3D" id="2.60.40.2440">
    <property type="entry name" value="Carbohydrate binding type-21 domain"/>
    <property type="match status" value="1"/>
</dbReference>
<dbReference type="InterPro" id="IPR038175">
    <property type="entry name" value="CBM21_dom_sf"/>
</dbReference>
<feature type="region of interest" description="Disordered" evidence="1">
    <location>
        <begin position="1"/>
        <end position="312"/>
    </location>
</feature>
<evidence type="ECO:0000313" key="4">
    <source>
        <dbReference type="Proteomes" id="UP000279259"/>
    </source>
</evidence>
<feature type="compositionally biased region" description="Low complexity" evidence="1">
    <location>
        <begin position="234"/>
        <end position="259"/>
    </location>
</feature>
<feature type="compositionally biased region" description="Polar residues" evidence="1">
    <location>
        <begin position="805"/>
        <end position="829"/>
    </location>
</feature>
<dbReference type="GO" id="GO:2001069">
    <property type="term" value="F:glycogen binding"/>
    <property type="evidence" value="ECO:0007669"/>
    <property type="project" value="TreeGrafter"/>
</dbReference>
<dbReference type="PANTHER" id="PTHR12307:SF36">
    <property type="entry name" value="GLYCOGEN-BINDING SUBUNIT 76A"/>
    <property type="match status" value="1"/>
</dbReference>
<evidence type="ECO:0000259" key="2">
    <source>
        <dbReference type="PROSITE" id="PS51159"/>
    </source>
</evidence>
<feature type="region of interest" description="Disordered" evidence="1">
    <location>
        <begin position="342"/>
        <end position="365"/>
    </location>
</feature>
<feature type="region of interest" description="Disordered" evidence="1">
    <location>
        <begin position="732"/>
        <end position="850"/>
    </location>
</feature>
<feature type="compositionally biased region" description="Pro residues" evidence="1">
    <location>
        <begin position="608"/>
        <end position="629"/>
    </location>
</feature>
<dbReference type="PANTHER" id="PTHR12307">
    <property type="entry name" value="PROTEIN PHOSPHATASE 1 REGULATORY SUBUNIT"/>
    <property type="match status" value="1"/>
</dbReference>
<organism evidence="3 4">
    <name type="scientific">Saitozyma podzolica</name>
    <dbReference type="NCBI Taxonomy" id="1890683"/>
    <lineage>
        <taxon>Eukaryota</taxon>
        <taxon>Fungi</taxon>
        <taxon>Dikarya</taxon>
        <taxon>Basidiomycota</taxon>
        <taxon>Agaricomycotina</taxon>
        <taxon>Tremellomycetes</taxon>
        <taxon>Tremellales</taxon>
        <taxon>Trimorphomycetaceae</taxon>
        <taxon>Saitozyma</taxon>
    </lineage>
</organism>
<feature type="compositionally biased region" description="Polar residues" evidence="1">
    <location>
        <begin position="921"/>
        <end position="930"/>
    </location>
</feature>
<feature type="compositionally biased region" description="Polar residues" evidence="1">
    <location>
        <begin position="279"/>
        <end position="297"/>
    </location>
</feature>
<dbReference type="PROSITE" id="PS51159">
    <property type="entry name" value="CBM21"/>
    <property type="match status" value="1"/>
</dbReference>
<dbReference type="InterPro" id="IPR005036">
    <property type="entry name" value="CBM21_dom"/>
</dbReference>
<feature type="compositionally biased region" description="Polar residues" evidence="1">
    <location>
        <begin position="982"/>
        <end position="991"/>
    </location>
</feature>
<dbReference type="GO" id="GO:0005979">
    <property type="term" value="P:regulation of glycogen biosynthetic process"/>
    <property type="evidence" value="ECO:0007669"/>
    <property type="project" value="TreeGrafter"/>
</dbReference>
<keyword evidence="4" id="KW-1185">Reference proteome</keyword>
<feature type="region of interest" description="Disordered" evidence="1">
    <location>
        <begin position="904"/>
        <end position="1014"/>
    </location>
</feature>
<feature type="region of interest" description="Disordered" evidence="1">
    <location>
        <begin position="695"/>
        <end position="717"/>
    </location>
</feature>
<evidence type="ECO:0000313" key="3">
    <source>
        <dbReference type="EMBL" id="RSH93516.1"/>
    </source>
</evidence>
<sequence>MPYAEPTSPSPLPSPDKEHPHPSSTRKGHYTPPSHIEVAGPSTKPSSSPSAMGPMPGIPRRSSANSSGASTPRRGLSPAVSRQTSASYTFPSSRPMEGLPRRGSSGQGLPTMDVPGLPTNGEGSTLGLKLLPSPVKTSPQRVAKDSMDSTSTMESALISTPPDETADLPSTNGHAPNGKPVPIPFILHEPPPKTAMPSRSAMSPTRPTLINSRRGSGPILGHRRGDHTGSLQIPFPSSSSTTQLPSPTPSSQLSTSPSFLRPASMIRKKSGEVVKPSLKQRSMSTPDLSRQADQSDPATPDHEHGRDFPEERSKSVRFAGAEDDSTALENVVLFLREQKPTAVGKAADPDRAGLPSDTDNTDLDTELDSDYVSFRTRRNAAARAADEAERLQLEGCSRVPRLRVDFAPDARGSLKGEHVVLERVELQSTTGPLTLKGTAIVRNVAFQKWVAIRFTLDGWQTVSEVSGTHVGHIPAATTGDEGWDRFSFSIKLEDIKRKLEERQLLLCIRFSVDGREWWDSNNGDNYNFTFKKAPPRRPARASGPASFGGGFMRLNEATVSTLPGLRQNRATSPSSQISRAFGASSEHRPTGPRNWVFPKLAATIVDGPPRPDSPISRPPPASFKAPNPPDVHTHLSLSRYCAPSPPQSPPKEQVYAIPPAVPTPLVLSPEADGHSSPNQPMNVFGGQFATLDVSSPDAAASAHERRRSWNGNSDSWESFSQAMGHAIEEAVQTTDGDSTPIAPGSRSPLIGHDSGDSSPDQRSRPLAARPSTGNLQALVTDDAGLITPPSSNLSSPPSPAGQLPGSMSPSLSTGESSPINTLSTDSTPDLSAFPLQIDPDEHRGRPGFPANSYKMLSNSYQEFLDKFCFFQSPTMTPVEEPVYHRPPMFIPLSSGTSSPAGYPFFASNSSNSPRSTPTPTKQYDSASDAFNFSPVPMPAVPGLSGKSSSASVSPSVRGSTTPIAAKGSQPTTPTPPQVGSPPRSQFSTGFPSPSPGHAWATDFDKASPTLTAAQ</sequence>
<proteinExistence type="predicted"/>
<feature type="compositionally biased region" description="Polar residues" evidence="1">
    <location>
        <begin position="148"/>
        <end position="158"/>
    </location>
</feature>
<feature type="compositionally biased region" description="Polar residues" evidence="1">
    <location>
        <begin position="200"/>
        <end position="214"/>
    </location>
</feature>
<feature type="region of interest" description="Disordered" evidence="1">
    <location>
        <begin position="563"/>
        <end position="654"/>
    </location>
</feature>
<reference evidence="3 4" key="1">
    <citation type="submission" date="2018-11" db="EMBL/GenBank/DDBJ databases">
        <title>Genome sequence of Saitozyma podzolica DSM 27192.</title>
        <authorList>
            <person name="Aliyu H."/>
            <person name="Gorte O."/>
            <person name="Ochsenreither K."/>
        </authorList>
    </citation>
    <scope>NUCLEOTIDE SEQUENCE [LARGE SCALE GENOMIC DNA]</scope>
    <source>
        <strain evidence="3 4">DSM 27192</strain>
    </source>
</reference>
<feature type="domain" description="CBM21" evidence="2">
    <location>
        <begin position="411"/>
        <end position="529"/>
    </location>
</feature>
<feature type="compositionally biased region" description="Low complexity" evidence="1">
    <location>
        <begin position="940"/>
        <end position="959"/>
    </location>
</feature>